<reference evidence="6" key="1">
    <citation type="submission" date="2023-08" db="EMBL/GenBank/DDBJ databases">
        <title>Rhodospirillaceae gen. nov., a novel taxon isolated from the Yangtze River Yuezi River estuary sludge.</title>
        <authorList>
            <person name="Ruan L."/>
        </authorList>
    </citation>
    <scope>NUCLEOTIDE SEQUENCE [LARGE SCALE GENOMIC DNA]</scope>
    <source>
        <strain evidence="6">R-7</strain>
    </source>
</reference>
<keyword evidence="3" id="KW-0732">Signal</keyword>
<dbReference type="Proteomes" id="UP001230156">
    <property type="component" value="Unassembled WGS sequence"/>
</dbReference>
<dbReference type="InterPro" id="IPR000914">
    <property type="entry name" value="SBP_5_dom"/>
</dbReference>
<protein>
    <submittedName>
        <fullName evidence="5">ABC transporter substrate-binding protein</fullName>
    </submittedName>
</protein>
<feature type="signal peptide" evidence="3">
    <location>
        <begin position="1"/>
        <end position="22"/>
    </location>
</feature>
<comment type="similarity">
    <text evidence="2">Belongs to the bacterial solute-binding protein 5 family.</text>
</comment>
<dbReference type="PANTHER" id="PTHR30290">
    <property type="entry name" value="PERIPLASMIC BINDING COMPONENT OF ABC TRANSPORTER"/>
    <property type="match status" value="1"/>
</dbReference>
<dbReference type="RefSeq" id="WP_379955918.1">
    <property type="nucleotide sequence ID" value="NZ_JAUYVI010000004.1"/>
</dbReference>
<keyword evidence="6" id="KW-1185">Reference proteome</keyword>
<evidence type="ECO:0000313" key="5">
    <source>
        <dbReference type="EMBL" id="MDQ7248437.1"/>
    </source>
</evidence>
<sequence>MSFRLAAIATVALLFATASAQADWISPPYFAKDEQDGKLPPVAERIPEHPAVAEMPRQGQQGGELQTLLASARDMRQISYYSYARLVCYDRDYKLVPDILESFEDDKDKVFTLHLRKGMKWSDGQPFTTEDFRYYWEDVANNKDLSPSGPPKDLIVNGKPPKVEFLDETTVRYSWDEPNADFLPKLAGAAPLYIYRPSHYLRKFHAKYVNADKLAEAVKESGQPSWAALHNRRDNMGRNDNPKLPTLDPWVLRTKPPAQRFVFTRNPYYYRVDQSGHQLPYIDQLIVNVAASQLIPTKTGAGETDLQARYLRFDNYTFLKVGEKHGTYWVRLWDDGRGSNLALFPNLNTSDEVWRRLMRDVRFRRALSLGIDRHEINQAIYFGLGNEGANTVIPASPLFKPEYRNAWANFDPVLANRLLDQIGLNQRDESGIRLLPDGRPAVIIIDIAGDSTEETDVLELIKDTWHSIGIDLYPKPSQIEVMRNRIFSGDAQMSLSYGIDNGFPSADMSPQDFTPTTQQQYQWPKWGQYLETGGEDGQKVDLPEAVQLQDLMGQWRRAGDSDARARIWGQILAIWADQVYTIGTVAGIPQPVVVSRHLQNVPERGMWAFDPGAAFGVYKPDTFWLDQPGPLSPVADNK</sequence>
<feature type="domain" description="Solute-binding protein family 5" evidence="4">
    <location>
        <begin position="94"/>
        <end position="514"/>
    </location>
</feature>
<evidence type="ECO:0000259" key="4">
    <source>
        <dbReference type="Pfam" id="PF00496"/>
    </source>
</evidence>
<dbReference type="Pfam" id="PF00496">
    <property type="entry name" value="SBP_bac_5"/>
    <property type="match status" value="1"/>
</dbReference>
<dbReference type="EMBL" id="JAUYVI010000004">
    <property type="protein sequence ID" value="MDQ7248437.1"/>
    <property type="molecule type" value="Genomic_DNA"/>
</dbReference>
<dbReference type="Gene3D" id="3.10.105.10">
    <property type="entry name" value="Dipeptide-binding Protein, Domain 3"/>
    <property type="match status" value="1"/>
</dbReference>
<comment type="caution">
    <text evidence="5">The sequence shown here is derived from an EMBL/GenBank/DDBJ whole genome shotgun (WGS) entry which is preliminary data.</text>
</comment>
<gene>
    <name evidence="5" type="ORF">Q8A70_12205</name>
</gene>
<comment type="subcellular location">
    <subcellularLocation>
        <location evidence="1">Periplasm</location>
    </subcellularLocation>
</comment>
<evidence type="ECO:0000256" key="1">
    <source>
        <dbReference type="ARBA" id="ARBA00004418"/>
    </source>
</evidence>
<dbReference type="SUPFAM" id="SSF53850">
    <property type="entry name" value="Periplasmic binding protein-like II"/>
    <property type="match status" value="1"/>
</dbReference>
<evidence type="ECO:0000313" key="6">
    <source>
        <dbReference type="Proteomes" id="UP001230156"/>
    </source>
</evidence>
<name>A0ABU0YL38_9PROT</name>
<evidence type="ECO:0000256" key="3">
    <source>
        <dbReference type="SAM" id="SignalP"/>
    </source>
</evidence>
<dbReference type="CDD" id="cd08500">
    <property type="entry name" value="PBP2_NikA_DppA_OppA_like_4"/>
    <property type="match status" value="1"/>
</dbReference>
<dbReference type="Gene3D" id="3.40.190.10">
    <property type="entry name" value="Periplasmic binding protein-like II"/>
    <property type="match status" value="1"/>
</dbReference>
<feature type="chain" id="PRO_5046864454" evidence="3">
    <location>
        <begin position="23"/>
        <end position="638"/>
    </location>
</feature>
<dbReference type="InterPro" id="IPR039424">
    <property type="entry name" value="SBP_5"/>
</dbReference>
<accession>A0ABU0YL38</accession>
<proteinExistence type="inferred from homology"/>
<organism evidence="5 6">
    <name type="scientific">Dongia sedimenti</name>
    <dbReference type="NCBI Taxonomy" id="3064282"/>
    <lineage>
        <taxon>Bacteria</taxon>
        <taxon>Pseudomonadati</taxon>
        <taxon>Pseudomonadota</taxon>
        <taxon>Alphaproteobacteria</taxon>
        <taxon>Rhodospirillales</taxon>
        <taxon>Dongiaceae</taxon>
        <taxon>Dongia</taxon>
    </lineage>
</organism>
<evidence type="ECO:0000256" key="2">
    <source>
        <dbReference type="ARBA" id="ARBA00005695"/>
    </source>
</evidence>
<dbReference type="PANTHER" id="PTHR30290:SF62">
    <property type="entry name" value="OLIGOPEPTIDE ABC TRANSPORTER, PERIPLASMIC OLIGOPEPTIDE-BINDING PROTEIN"/>
    <property type="match status" value="1"/>
</dbReference>